<dbReference type="EMBL" id="CP036280">
    <property type="protein sequence ID" value="QDU72631.1"/>
    <property type="molecule type" value="Genomic_DNA"/>
</dbReference>
<reference evidence="1 2" key="1">
    <citation type="submission" date="2019-02" db="EMBL/GenBank/DDBJ databases">
        <title>Deep-cultivation of Planctomycetes and their phenomic and genomic characterization uncovers novel biology.</title>
        <authorList>
            <person name="Wiegand S."/>
            <person name="Jogler M."/>
            <person name="Boedeker C."/>
            <person name="Pinto D."/>
            <person name="Vollmers J."/>
            <person name="Rivas-Marin E."/>
            <person name="Kohn T."/>
            <person name="Peeters S.H."/>
            <person name="Heuer A."/>
            <person name="Rast P."/>
            <person name="Oberbeckmann S."/>
            <person name="Bunk B."/>
            <person name="Jeske O."/>
            <person name="Meyerdierks A."/>
            <person name="Storesund J.E."/>
            <person name="Kallscheuer N."/>
            <person name="Luecker S."/>
            <person name="Lage O.M."/>
            <person name="Pohl T."/>
            <person name="Merkel B.J."/>
            <person name="Hornburger P."/>
            <person name="Mueller R.-W."/>
            <person name="Bruemmer F."/>
            <person name="Labrenz M."/>
            <person name="Spormann A.M."/>
            <person name="Op den Camp H."/>
            <person name="Overmann J."/>
            <person name="Amann R."/>
            <person name="Jetten M.S.M."/>
            <person name="Mascher T."/>
            <person name="Medema M.H."/>
            <person name="Devos D.P."/>
            <person name="Kaster A.-K."/>
            <person name="Ovreas L."/>
            <person name="Rohde M."/>
            <person name="Galperin M.Y."/>
            <person name="Jogler C."/>
        </authorList>
    </citation>
    <scope>NUCLEOTIDE SEQUENCE [LARGE SCALE GENOMIC DNA]</scope>
    <source>
        <strain evidence="1 2">Pan265</strain>
    </source>
</reference>
<evidence type="ECO:0000313" key="1">
    <source>
        <dbReference type="EMBL" id="QDU72631.1"/>
    </source>
</evidence>
<sequence>MTTTDPATVRELRRRWKPRKNDPAIKSLGIRLHRAWSWMTRLEELDEVGLSSEDTHLIFSWIALNSLYGTWDPVRQEPEADRASLDRFNGRLFTLDQDKRLESMLVEHKKLVKAIVSDEHLSKYFWRDPGEGEAKRARYAGNKTNSLYVEKRYPVILDMVLQRVYLARCQLVHGAATYKSRLNRTALRRTGRFLHLYLIEASLILIDHAGADGWDDLCYPPTQ</sequence>
<name>A0A518C080_9BACT</name>
<dbReference type="OrthoDB" id="272343at2"/>
<keyword evidence="2" id="KW-1185">Reference proteome</keyword>
<proteinExistence type="predicted"/>
<accession>A0A518C080</accession>
<evidence type="ECO:0000313" key="2">
    <source>
        <dbReference type="Proteomes" id="UP000320386"/>
    </source>
</evidence>
<dbReference type="Proteomes" id="UP000320386">
    <property type="component" value="Chromosome"/>
</dbReference>
<dbReference type="AlphaFoldDB" id="A0A518C080"/>
<dbReference type="KEGG" id="mcad:Pan265_25030"/>
<protein>
    <recommendedName>
        <fullName evidence="3">Apea-like HEPN domain-containing protein</fullName>
    </recommendedName>
</protein>
<gene>
    <name evidence="1" type="ORF">Pan265_25030</name>
</gene>
<organism evidence="1 2">
    <name type="scientific">Mucisphaera calidilacus</name>
    <dbReference type="NCBI Taxonomy" id="2527982"/>
    <lineage>
        <taxon>Bacteria</taxon>
        <taxon>Pseudomonadati</taxon>
        <taxon>Planctomycetota</taxon>
        <taxon>Phycisphaerae</taxon>
        <taxon>Phycisphaerales</taxon>
        <taxon>Phycisphaeraceae</taxon>
        <taxon>Mucisphaera</taxon>
    </lineage>
</organism>
<evidence type="ECO:0008006" key="3">
    <source>
        <dbReference type="Google" id="ProtNLM"/>
    </source>
</evidence>